<dbReference type="EnsemblMetazoa" id="MESCA009298-RA">
    <property type="protein sequence ID" value="MESCA009298-PA"/>
    <property type="gene ID" value="MESCA009298"/>
</dbReference>
<evidence type="ECO:0000313" key="1">
    <source>
        <dbReference type="EnsemblMetazoa" id="MESCA009298-PA"/>
    </source>
</evidence>
<keyword evidence="2" id="KW-1185">Reference proteome</keyword>
<dbReference type="Proteomes" id="UP000015102">
    <property type="component" value="Unassembled WGS sequence"/>
</dbReference>
<reference evidence="1" key="2">
    <citation type="submission" date="2015-06" db="UniProtKB">
        <authorList>
            <consortium name="EnsemblMetazoa"/>
        </authorList>
    </citation>
    <scope>IDENTIFICATION</scope>
</reference>
<evidence type="ECO:0000313" key="2">
    <source>
        <dbReference type="Proteomes" id="UP000015102"/>
    </source>
</evidence>
<organism evidence="1 2">
    <name type="scientific">Megaselia scalaris</name>
    <name type="common">Humpbacked fly</name>
    <name type="synonym">Phora scalaris</name>
    <dbReference type="NCBI Taxonomy" id="36166"/>
    <lineage>
        <taxon>Eukaryota</taxon>
        <taxon>Metazoa</taxon>
        <taxon>Ecdysozoa</taxon>
        <taxon>Arthropoda</taxon>
        <taxon>Hexapoda</taxon>
        <taxon>Insecta</taxon>
        <taxon>Pterygota</taxon>
        <taxon>Neoptera</taxon>
        <taxon>Endopterygota</taxon>
        <taxon>Diptera</taxon>
        <taxon>Brachycera</taxon>
        <taxon>Muscomorpha</taxon>
        <taxon>Platypezoidea</taxon>
        <taxon>Phoridae</taxon>
        <taxon>Megaseliini</taxon>
        <taxon>Megaselia</taxon>
    </lineage>
</organism>
<name>T1GZJ5_MEGSC</name>
<protein>
    <submittedName>
        <fullName evidence="1">Uncharacterized protein</fullName>
    </submittedName>
</protein>
<proteinExistence type="predicted"/>
<dbReference type="HOGENOM" id="CLU_2415771_0_0_1"/>
<reference evidence="2" key="1">
    <citation type="submission" date="2013-02" db="EMBL/GenBank/DDBJ databases">
        <authorList>
            <person name="Hughes D."/>
        </authorList>
    </citation>
    <scope>NUCLEOTIDE SEQUENCE</scope>
    <source>
        <strain>Durham</strain>
        <strain evidence="2">NC isolate 2 -- Noor lab</strain>
    </source>
</reference>
<dbReference type="EMBL" id="CAQQ02014893">
    <property type="status" value="NOT_ANNOTATED_CDS"/>
    <property type="molecule type" value="Genomic_DNA"/>
</dbReference>
<sequence>MDKSTYHCDTVTIRKAVSEVKSVTLDSGDNGVYSFHDQCSPFPFLRERSNDQSFAFLIFLKDTQFGLSGCSSTLQQNKFCHIFCSRGALGHT</sequence>
<dbReference type="EMBL" id="CAQQ02014894">
    <property type="status" value="NOT_ANNOTATED_CDS"/>
    <property type="molecule type" value="Genomic_DNA"/>
</dbReference>
<dbReference type="AlphaFoldDB" id="T1GZJ5"/>
<accession>T1GZJ5</accession>